<evidence type="ECO:0000256" key="3">
    <source>
        <dbReference type="ARBA" id="ARBA00021234"/>
    </source>
</evidence>
<evidence type="ECO:0000256" key="1">
    <source>
        <dbReference type="ARBA" id="ARBA00002530"/>
    </source>
</evidence>
<evidence type="ECO:0000256" key="7">
    <source>
        <dbReference type="RuleBase" id="RU365004"/>
    </source>
</evidence>
<gene>
    <name evidence="8" type="ORF">ACEWY4_015472</name>
</gene>
<evidence type="ECO:0000313" key="8">
    <source>
        <dbReference type="EMBL" id="KAL2088573.1"/>
    </source>
</evidence>
<accession>A0ABD1JN45</accession>
<dbReference type="InterPro" id="IPR050853">
    <property type="entry name" value="WD_repeat_DNA-damage-binding"/>
</dbReference>
<dbReference type="InterPro" id="IPR015943">
    <property type="entry name" value="WD40/YVTN_repeat-like_dom_sf"/>
</dbReference>
<dbReference type="PANTHER" id="PTHR14773">
    <property type="entry name" value="WD REPEAT-CONTAINING PROTEIN 76"/>
    <property type="match status" value="1"/>
</dbReference>
<organism evidence="8 9">
    <name type="scientific">Coilia grayii</name>
    <name type="common">Gray's grenadier anchovy</name>
    <dbReference type="NCBI Taxonomy" id="363190"/>
    <lineage>
        <taxon>Eukaryota</taxon>
        <taxon>Metazoa</taxon>
        <taxon>Chordata</taxon>
        <taxon>Craniata</taxon>
        <taxon>Vertebrata</taxon>
        <taxon>Euteleostomi</taxon>
        <taxon>Actinopterygii</taxon>
        <taxon>Neopterygii</taxon>
        <taxon>Teleostei</taxon>
        <taxon>Clupei</taxon>
        <taxon>Clupeiformes</taxon>
        <taxon>Clupeoidei</taxon>
        <taxon>Engraulidae</taxon>
        <taxon>Coilinae</taxon>
        <taxon>Coilia</taxon>
    </lineage>
</organism>
<keyword evidence="9" id="KW-1185">Reference proteome</keyword>
<comment type="similarity">
    <text evidence="2 7">Belongs to the WD repeat DDB2/WDR76 family.</text>
</comment>
<proteinExistence type="inferred from homology"/>
<comment type="subunit">
    <text evidence="7">Interacts with CUL4A and/or CUL4B.</text>
</comment>
<dbReference type="Proteomes" id="UP001591681">
    <property type="component" value="Unassembled WGS sequence"/>
</dbReference>
<dbReference type="SUPFAM" id="SSF50978">
    <property type="entry name" value="WD40 repeat-like"/>
    <property type="match status" value="1"/>
</dbReference>
<evidence type="ECO:0000313" key="9">
    <source>
        <dbReference type="Proteomes" id="UP001591681"/>
    </source>
</evidence>
<dbReference type="EMBL" id="JBHFQA010000013">
    <property type="protein sequence ID" value="KAL2088573.1"/>
    <property type="molecule type" value="Genomic_DNA"/>
</dbReference>
<dbReference type="FunFam" id="2.130.10.10:FF:000180">
    <property type="entry name" value="WD repeat-containing protein 76"/>
    <property type="match status" value="1"/>
</dbReference>
<feature type="repeat" description="WD" evidence="6">
    <location>
        <begin position="301"/>
        <end position="334"/>
    </location>
</feature>
<keyword evidence="5" id="KW-0677">Repeat</keyword>
<evidence type="ECO:0000256" key="5">
    <source>
        <dbReference type="ARBA" id="ARBA00022737"/>
    </source>
</evidence>
<evidence type="ECO:0000256" key="4">
    <source>
        <dbReference type="ARBA" id="ARBA00022574"/>
    </source>
</evidence>
<dbReference type="SMART" id="SM00320">
    <property type="entry name" value="WD40"/>
    <property type="match status" value="6"/>
</dbReference>
<dbReference type="Gene3D" id="2.130.10.10">
    <property type="entry name" value="YVTN repeat-like/Quinoprotein amine dehydrogenase"/>
    <property type="match status" value="1"/>
</dbReference>
<dbReference type="PROSITE" id="PS50082">
    <property type="entry name" value="WD_REPEATS_2"/>
    <property type="match status" value="1"/>
</dbReference>
<dbReference type="InterPro" id="IPR001680">
    <property type="entry name" value="WD40_rpt"/>
</dbReference>
<comment type="function">
    <text evidence="1 7">Specifically binds 5-hydroxymethylcytosine (5hmC), suggesting that it acts as a specific reader of 5hmC.</text>
</comment>
<dbReference type="AlphaFoldDB" id="A0ABD1JN45"/>
<sequence>MLRLKKKPPQIGLKKEKLVKEVLPVRKSLRLQNKEPTSQSTEQSADFVVTEPKEEEVVHSLTGPVPMCPLNLEEGSTLPEGLIHLWAEEPVKYEGKKLDLEIYKEGLQKMDIHEGRVVKVVKDRVFSAAFHPCASSLLMAAGDKWGKIGIWNMEASWGDDGVLEFEPHTRPITSTAFSRSQPTTLITTSYDGTARAGDIEQATFKEVYHLEEGLKSFDFLSHDCTTLIIGNTNGCVAIVDMRTPGTSHESLHALDPVSKIVRSVHVHPVQRQYFVAAESSGVRIYDVRCLKKQSSKAVSELSGHTRSVSYAYFSPDTGNRVLTTSFDDKLRVFDTSQVISLPAMLTSIRHNTQTGRWLSKMEAVWDPKQEDCFVVGCLEWPRRIKVFHETGKLVHIFENPDHMTTVCPIVALHPSRNALVGGNSSGRLHVFT</sequence>
<protein>
    <recommendedName>
        <fullName evidence="3 7">WD repeat-containing protein 76</fullName>
    </recommendedName>
</protein>
<keyword evidence="4 6" id="KW-0853">WD repeat</keyword>
<dbReference type="Pfam" id="PF00400">
    <property type="entry name" value="WD40"/>
    <property type="match status" value="2"/>
</dbReference>
<comment type="caution">
    <text evidence="8">The sequence shown here is derived from an EMBL/GenBank/DDBJ whole genome shotgun (WGS) entry which is preliminary data.</text>
</comment>
<name>A0ABD1JN45_9TELE</name>
<evidence type="ECO:0000256" key="6">
    <source>
        <dbReference type="PROSITE-ProRule" id="PRU00221"/>
    </source>
</evidence>
<reference evidence="8 9" key="1">
    <citation type="submission" date="2024-09" db="EMBL/GenBank/DDBJ databases">
        <title>A chromosome-level genome assembly of Gray's grenadier anchovy, Coilia grayii.</title>
        <authorList>
            <person name="Fu Z."/>
        </authorList>
    </citation>
    <scope>NUCLEOTIDE SEQUENCE [LARGE SCALE GENOMIC DNA]</scope>
    <source>
        <strain evidence="8">G4</strain>
        <tissue evidence="8">Muscle</tissue>
    </source>
</reference>
<evidence type="ECO:0000256" key="2">
    <source>
        <dbReference type="ARBA" id="ARBA00005434"/>
    </source>
</evidence>
<dbReference type="InterPro" id="IPR036322">
    <property type="entry name" value="WD40_repeat_dom_sf"/>
</dbReference>
<dbReference type="PANTHER" id="PTHR14773:SF0">
    <property type="entry name" value="WD REPEAT-CONTAINING PROTEIN 76"/>
    <property type="match status" value="1"/>
</dbReference>